<dbReference type="Proteomes" id="UP001162889">
    <property type="component" value="Unassembled WGS sequence"/>
</dbReference>
<dbReference type="GO" id="GO:0008237">
    <property type="term" value="F:metallopeptidase activity"/>
    <property type="evidence" value="ECO:0007669"/>
    <property type="project" value="UniProtKB-KW"/>
</dbReference>
<dbReference type="Pfam" id="PF02517">
    <property type="entry name" value="Rce1-like"/>
    <property type="match status" value="1"/>
</dbReference>
<proteinExistence type="predicted"/>
<gene>
    <name evidence="3" type="ORF">KVP70_09315</name>
    <name evidence="4" type="ORF">L1274_003352</name>
</gene>
<keyword evidence="1" id="KW-0812">Transmembrane</keyword>
<evidence type="ECO:0000313" key="6">
    <source>
        <dbReference type="Proteomes" id="UP001162889"/>
    </source>
</evidence>
<dbReference type="InterPro" id="IPR052710">
    <property type="entry name" value="CAAX_protease"/>
</dbReference>
<feature type="transmembrane region" description="Helical" evidence="1">
    <location>
        <begin position="138"/>
        <end position="156"/>
    </location>
</feature>
<keyword evidence="6" id="KW-1185">Reference proteome</keyword>
<reference evidence="3" key="1">
    <citation type="submission" date="2021-07" db="EMBL/GenBank/DDBJ databases">
        <title>Characterization of violacein-producing bacteria and related species.</title>
        <authorList>
            <person name="Wilson H.S."/>
            <person name="De Leon M.E."/>
        </authorList>
    </citation>
    <scope>NUCLEOTIDE SEQUENCE</scope>
    <source>
        <strain evidence="3">HSC-15S17</strain>
    </source>
</reference>
<keyword evidence="1" id="KW-1133">Transmembrane helix</keyword>
<name>A0AA41L4M1_9BURK</name>
<feature type="transmembrane region" description="Helical" evidence="1">
    <location>
        <begin position="40"/>
        <end position="61"/>
    </location>
</feature>
<evidence type="ECO:0000313" key="3">
    <source>
        <dbReference type="EMBL" id="MBV6321132.1"/>
    </source>
</evidence>
<dbReference type="PANTHER" id="PTHR36435">
    <property type="entry name" value="SLR1288 PROTEIN"/>
    <property type="match status" value="1"/>
</dbReference>
<keyword evidence="3" id="KW-0482">Metalloprotease</keyword>
<evidence type="ECO:0000313" key="4">
    <source>
        <dbReference type="EMBL" id="MCP2009623.1"/>
    </source>
</evidence>
<keyword evidence="1" id="KW-0472">Membrane</keyword>
<dbReference type="GO" id="GO:0080120">
    <property type="term" value="P:CAAX-box protein maturation"/>
    <property type="evidence" value="ECO:0007669"/>
    <property type="project" value="UniProtKB-ARBA"/>
</dbReference>
<feature type="domain" description="CAAX prenyl protease 2/Lysostaphin resistance protein A-like" evidence="2">
    <location>
        <begin position="106"/>
        <end position="204"/>
    </location>
</feature>
<protein>
    <submittedName>
        <fullName evidence="3">CPBP family intramembrane metalloprotease</fullName>
    </submittedName>
    <submittedName>
        <fullName evidence="4">Membrane protease YdiL (CAAX protease family)</fullName>
    </submittedName>
</protein>
<reference evidence="4" key="2">
    <citation type="submission" date="2022-03" db="EMBL/GenBank/DDBJ databases">
        <title>Genome Encyclopedia of Bacteria and Archaea VI: Functional Genomics of Type Strains.</title>
        <authorList>
            <person name="Whitman W."/>
        </authorList>
    </citation>
    <scope>NUCLEOTIDE SEQUENCE</scope>
    <source>
        <strain evidence="4">HSC-15S17</strain>
    </source>
</reference>
<dbReference type="RefSeq" id="WP_217941897.1">
    <property type="nucleotide sequence ID" value="NZ_JAHTGR010000004.1"/>
</dbReference>
<keyword evidence="4" id="KW-0645">Protease</keyword>
<dbReference type="Proteomes" id="UP001155901">
    <property type="component" value="Unassembled WGS sequence"/>
</dbReference>
<feature type="transmembrane region" description="Helical" evidence="1">
    <location>
        <begin position="220"/>
        <end position="241"/>
    </location>
</feature>
<dbReference type="PANTHER" id="PTHR36435:SF1">
    <property type="entry name" value="CAAX AMINO TERMINAL PROTEASE FAMILY PROTEIN"/>
    <property type="match status" value="1"/>
</dbReference>
<dbReference type="AlphaFoldDB" id="A0AA41L4M1"/>
<keyword evidence="3" id="KW-0378">Hydrolase</keyword>
<feature type="transmembrane region" description="Helical" evidence="1">
    <location>
        <begin position="81"/>
        <end position="101"/>
    </location>
</feature>
<organism evidence="3 5">
    <name type="scientific">Duganella violaceipulchra</name>
    <dbReference type="NCBI Taxonomy" id="2849652"/>
    <lineage>
        <taxon>Bacteria</taxon>
        <taxon>Pseudomonadati</taxon>
        <taxon>Pseudomonadota</taxon>
        <taxon>Betaproteobacteria</taxon>
        <taxon>Burkholderiales</taxon>
        <taxon>Oxalobacteraceae</taxon>
        <taxon>Telluria group</taxon>
        <taxon>Duganella</taxon>
    </lineage>
</organism>
<dbReference type="InterPro" id="IPR003675">
    <property type="entry name" value="Rce1/LyrA-like_dom"/>
</dbReference>
<evidence type="ECO:0000259" key="2">
    <source>
        <dbReference type="Pfam" id="PF02517"/>
    </source>
</evidence>
<feature type="transmembrane region" description="Helical" evidence="1">
    <location>
        <begin position="192"/>
        <end position="214"/>
    </location>
</feature>
<comment type="caution">
    <text evidence="3">The sequence shown here is derived from an EMBL/GenBank/DDBJ whole genome shotgun (WGS) entry which is preliminary data.</text>
</comment>
<dbReference type="EMBL" id="JAHTGR010000004">
    <property type="protein sequence ID" value="MBV6321132.1"/>
    <property type="molecule type" value="Genomic_DNA"/>
</dbReference>
<evidence type="ECO:0000256" key="1">
    <source>
        <dbReference type="SAM" id="Phobius"/>
    </source>
</evidence>
<sequence length="261" mass="27871">MKRVRITLPLALVALTVWLGLTLGVGRLLSGGRQLSLFDAVAAAIGPAWVLAVLFSVVVALASTERRAAGLRAPESWKSLWLVWPPLLYALLMLLVAWAGGWPPSQVLLIVGCNTALVAVSEELMFRSVLLQSLLDRHAIWPAVLISSLLFGVVHTLNGLATGDFCSALWQAVAASLQGVGYAAIRLRTRSVWPMVVVHGLWDFALVTSALTAAKTGEGSVLPFAAVLAVLPLCLYGVFLLRGSQRALLHTEPPDAQQRAS</sequence>
<accession>A0AA41L4M1</accession>
<dbReference type="GO" id="GO:0006508">
    <property type="term" value="P:proteolysis"/>
    <property type="evidence" value="ECO:0007669"/>
    <property type="project" value="UniProtKB-KW"/>
</dbReference>
<evidence type="ECO:0000313" key="5">
    <source>
        <dbReference type="Proteomes" id="UP001155901"/>
    </source>
</evidence>
<dbReference type="GO" id="GO:0004175">
    <property type="term" value="F:endopeptidase activity"/>
    <property type="evidence" value="ECO:0007669"/>
    <property type="project" value="UniProtKB-ARBA"/>
</dbReference>
<dbReference type="EMBL" id="JALJZU010000006">
    <property type="protein sequence ID" value="MCP2009623.1"/>
    <property type="molecule type" value="Genomic_DNA"/>
</dbReference>